<sequence>MRLNLPGASGHFRPTHPLRSIRQELCFFVKADGSTAISPASGSATVVIRTVKSPQNWCPWIPLRRTSIVPGFRNPAKCKRRISLQFSKQSVKKIESTYHI</sequence>
<evidence type="ECO:0000313" key="1">
    <source>
        <dbReference type="EMBL" id="CAG6468989.1"/>
    </source>
</evidence>
<dbReference type="EMBL" id="HBUE01061827">
    <property type="protein sequence ID" value="CAG6468989.1"/>
    <property type="molecule type" value="Transcribed_RNA"/>
</dbReference>
<name>A0A8D8FGA0_CULPI</name>
<organism evidence="1">
    <name type="scientific">Culex pipiens</name>
    <name type="common">House mosquito</name>
    <dbReference type="NCBI Taxonomy" id="7175"/>
    <lineage>
        <taxon>Eukaryota</taxon>
        <taxon>Metazoa</taxon>
        <taxon>Ecdysozoa</taxon>
        <taxon>Arthropoda</taxon>
        <taxon>Hexapoda</taxon>
        <taxon>Insecta</taxon>
        <taxon>Pterygota</taxon>
        <taxon>Neoptera</taxon>
        <taxon>Endopterygota</taxon>
        <taxon>Diptera</taxon>
        <taxon>Nematocera</taxon>
        <taxon>Culicoidea</taxon>
        <taxon>Culicidae</taxon>
        <taxon>Culicinae</taxon>
        <taxon>Culicini</taxon>
        <taxon>Culex</taxon>
        <taxon>Culex</taxon>
    </lineage>
</organism>
<dbReference type="AlphaFoldDB" id="A0A8D8FGA0"/>
<proteinExistence type="predicted"/>
<reference evidence="1" key="1">
    <citation type="submission" date="2021-05" db="EMBL/GenBank/DDBJ databases">
        <authorList>
            <person name="Alioto T."/>
            <person name="Alioto T."/>
            <person name="Gomez Garrido J."/>
        </authorList>
    </citation>
    <scope>NUCLEOTIDE SEQUENCE</scope>
</reference>
<protein>
    <submittedName>
        <fullName evidence="1">(northern house mosquito) hypothetical protein</fullName>
    </submittedName>
</protein>
<accession>A0A8D8FGA0</accession>